<dbReference type="SUPFAM" id="SSF53756">
    <property type="entry name" value="UDP-Glycosyltransferase/glycogen phosphorylase"/>
    <property type="match status" value="1"/>
</dbReference>
<organism evidence="2 5">
    <name type="scientific">Aeromicrobium tamlense</name>
    <dbReference type="NCBI Taxonomy" id="375541"/>
    <lineage>
        <taxon>Bacteria</taxon>
        <taxon>Bacillati</taxon>
        <taxon>Actinomycetota</taxon>
        <taxon>Actinomycetes</taxon>
        <taxon>Propionibacteriales</taxon>
        <taxon>Nocardioidaceae</taxon>
        <taxon>Aeromicrobium</taxon>
    </lineage>
</organism>
<name>A0A8I0FWM3_9ACTN</name>
<evidence type="ECO:0000259" key="1">
    <source>
        <dbReference type="Pfam" id="PF04101"/>
    </source>
</evidence>
<gene>
    <name evidence="3" type="ORF">BJ975_002112</name>
    <name evidence="2" type="ORF">IDH50_17630</name>
</gene>
<dbReference type="Pfam" id="PF04101">
    <property type="entry name" value="Glyco_tran_28_C"/>
    <property type="match status" value="1"/>
</dbReference>
<dbReference type="GO" id="GO:0016758">
    <property type="term" value="F:hexosyltransferase activity"/>
    <property type="evidence" value="ECO:0007669"/>
    <property type="project" value="InterPro"/>
</dbReference>
<dbReference type="RefSeq" id="WP_179425722.1">
    <property type="nucleotide sequence ID" value="NZ_BAAAMP010000016.1"/>
</dbReference>
<proteinExistence type="predicted"/>
<comment type="caution">
    <text evidence="2">The sequence shown here is derived from an EMBL/GenBank/DDBJ whole genome shotgun (WGS) entry which is preliminary data.</text>
</comment>
<protein>
    <recommendedName>
        <fullName evidence="1">Glycosyl transferase family 28 C-terminal domain-containing protein</fullName>
    </recommendedName>
</protein>
<dbReference type="PANTHER" id="PTHR21015:SF22">
    <property type="entry name" value="GLYCOSYLTRANSFERASE"/>
    <property type="match status" value="1"/>
</dbReference>
<dbReference type="EMBL" id="JACBZN010000001">
    <property type="protein sequence ID" value="NYI38737.1"/>
    <property type="molecule type" value="Genomic_DNA"/>
</dbReference>
<dbReference type="Proteomes" id="UP000659061">
    <property type="component" value="Unassembled WGS sequence"/>
</dbReference>
<evidence type="ECO:0000313" key="4">
    <source>
        <dbReference type="Proteomes" id="UP000587211"/>
    </source>
</evidence>
<sequence>MIGYYVHHQGSGHLHRATVLAQSLDEPVTGLSSLPKPEGWAGEWVRLERDDAWAEEAGDTADGFLHWAPLGEPGLRSRMAAISTWIGETAPSLVVSDVSVEVALLARLHGVPVVSVVLPGDRGDRAHRLGRAASSALVAFWPEEAEGMVRGVDEPLHCVGAVSRFPVQDQPVRRTSARRVVVLGGRGGGGLTDAELEVARAQTPGWQWEVLGGADGPWLADPFPSICEADVVVTHAGQNAIAEVAAARRPAIVIPADRPHDEQHSTARVLAGESWPALVEFGFPAAGWAERLERAARLDGSGWERWCDGHAPERFAALVAGLVAEPVAR</sequence>
<accession>A0A8I0FWM3</accession>
<keyword evidence="4" id="KW-1185">Reference proteome</keyword>
<dbReference type="AlphaFoldDB" id="A0A8I0FWM3"/>
<evidence type="ECO:0000313" key="5">
    <source>
        <dbReference type="Proteomes" id="UP000659061"/>
    </source>
</evidence>
<dbReference type="InterPro" id="IPR007235">
    <property type="entry name" value="Glyco_trans_28_C"/>
</dbReference>
<dbReference type="Proteomes" id="UP000587211">
    <property type="component" value="Unassembled WGS sequence"/>
</dbReference>
<feature type="domain" description="Glycosyl transferase family 28 C-terminal" evidence="1">
    <location>
        <begin position="226"/>
        <end position="270"/>
    </location>
</feature>
<reference evidence="3 4" key="1">
    <citation type="submission" date="2020-07" db="EMBL/GenBank/DDBJ databases">
        <title>Sequencing the genomes of 1000 actinobacteria strains.</title>
        <authorList>
            <person name="Klenk H.-P."/>
        </authorList>
    </citation>
    <scope>NUCLEOTIDE SEQUENCE [LARGE SCALE GENOMIC DNA]</scope>
    <source>
        <strain evidence="3 4">DSM 19087</strain>
    </source>
</reference>
<evidence type="ECO:0000313" key="3">
    <source>
        <dbReference type="EMBL" id="NYI38737.1"/>
    </source>
</evidence>
<reference evidence="2" key="2">
    <citation type="submission" date="2020-09" db="EMBL/GenBank/DDBJ databases">
        <title>Novel species in genus Aeromicrobium.</title>
        <authorList>
            <person name="Zhang G."/>
        </authorList>
    </citation>
    <scope>NUCLEOTIDE SEQUENCE</scope>
    <source>
        <strain evidence="2">SSW1-57</strain>
    </source>
</reference>
<evidence type="ECO:0000313" key="2">
    <source>
        <dbReference type="EMBL" id="MBD1272070.1"/>
    </source>
</evidence>
<dbReference type="EMBL" id="JACWMT010000004">
    <property type="protein sequence ID" value="MBD1272070.1"/>
    <property type="molecule type" value="Genomic_DNA"/>
</dbReference>
<dbReference type="Gene3D" id="3.40.50.2000">
    <property type="entry name" value="Glycogen Phosphorylase B"/>
    <property type="match status" value="1"/>
</dbReference>
<dbReference type="PANTHER" id="PTHR21015">
    <property type="entry name" value="UDP-N-ACETYLGLUCOSAMINE--N-ACETYLMURAMYL-(PENTAPEPTIDE) PYROPHOSPHORYL-UNDECAPRENOL N-ACETYLGLUCOSAMINE TRANSFERASE 1"/>
    <property type="match status" value="1"/>
</dbReference>